<feature type="non-terminal residue" evidence="5">
    <location>
        <position position="61"/>
    </location>
</feature>
<dbReference type="InterPro" id="IPR044788">
    <property type="entry name" value="X8_dom_prot"/>
</dbReference>
<gene>
    <name evidence="5" type="ORF">Goarm_022841</name>
</gene>
<keyword evidence="3" id="KW-0732">Signal</keyword>
<evidence type="ECO:0000313" key="5">
    <source>
        <dbReference type="EMBL" id="MBA0845493.1"/>
    </source>
</evidence>
<evidence type="ECO:0000313" key="6">
    <source>
        <dbReference type="Proteomes" id="UP000593575"/>
    </source>
</evidence>
<feature type="domain" description="X8" evidence="4">
    <location>
        <begin position="1"/>
        <end position="61"/>
    </location>
</feature>
<keyword evidence="2" id="KW-0336">GPI-anchor</keyword>
<dbReference type="PANTHER" id="PTHR31044:SF118">
    <property type="entry name" value="MAJOR POLLEN ALLERGEN OLE E 10-LIKE"/>
    <property type="match status" value="1"/>
</dbReference>
<sequence>MDYACGSGGNCKAIQPNEPCFQPNTLISHASFAFNSYWLNTKGNGGTCDFGGTAMLVTVDP</sequence>
<keyword evidence="2" id="KW-0449">Lipoprotein</keyword>
<dbReference type="GO" id="GO:0009506">
    <property type="term" value="C:plasmodesma"/>
    <property type="evidence" value="ECO:0007669"/>
    <property type="project" value="UniProtKB-ARBA"/>
</dbReference>
<dbReference type="GO" id="GO:0005886">
    <property type="term" value="C:plasma membrane"/>
    <property type="evidence" value="ECO:0007669"/>
    <property type="project" value="UniProtKB-SubCell"/>
</dbReference>
<dbReference type="SMART" id="SM00768">
    <property type="entry name" value="X8"/>
    <property type="match status" value="1"/>
</dbReference>
<dbReference type="Proteomes" id="UP000593575">
    <property type="component" value="Unassembled WGS sequence"/>
</dbReference>
<keyword evidence="6" id="KW-1185">Reference proteome</keyword>
<dbReference type="GO" id="GO:0098552">
    <property type="term" value="C:side of membrane"/>
    <property type="evidence" value="ECO:0007669"/>
    <property type="project" value="UniProtKB-KW"/>
</dbReference>
<name>A0A7J9KGA9_9ROSI</name>
<comment type="subcellular location">
    <subcellularLocation>
        <location evidence="1">Cell membrane</location>
        <topology evidence="1">Lipid-anchor</topology>
        <topology evidence="1">GPI-anchor</topology>
    </subcellularLocation>
</comment>
<comment type="caution">
    <text evidence="5">The sequence shown here is derived from an EMBL/GenBank/DDBJ whole genome shotgun (WGS) entry which is preliminary data.</text>
</comment>
<reference evidence="5 6" key="1">
    <citation type="journal article" date="2019" name="Genome Biol. Evol.">
        <title>Insights into the evolution of the New World diploid cottons (Gossypium, subgenus Houzingenia) based on genome sequencing.</title>
        <authorList>
            <person name="Grover C.E."/>
            <person name="Arick M.A. 2nd"/>
            <person name="Thrash A."/>
            <person name="Conover J.L."/>
            <person name="Sanders W.S."/>
            <person name="Peterson D.G."/>
            <person name="Frelichowski J.E."/>
            <person name="Scheffler J.A."/>
            <person name="Scheffler B.E."/>
            <person name="Wendel J.F."/>
        </authorList>
    </citation>
    <scope>NUCLEOTIDE SEQUENCE [LARGE SCALE GENOMIC DNA]</scope>
    <source>
        <strain evidence="5">6</strain>
        <tissue evidence="5">Leaf</tissue>
    </source>
</reference>
<evidence type="ECO:0000256" key="2">
    <source>
        <dbReference type="ARBA" id="ARBA00022622"/>
    </source>
</evidence>
<evidence type="ECO:0000256" key="3">
    <source>
        <dbReference type="ARBA" id="ARBA00022729"/>
    </source>
</evidence>
<keyword evidence="2" id="KW-0472">Membrane</keyword>
<evidence type="ECO:0000256" key="1">
    <source>
        <dbReference type="ARBA" id="ARBA00004609"/>
    </source>
</evidence>
<dbReference type="Pfam" id="PF07983">
    <property type="entry name" value="X8"/>
    <property type="match status" value="1"/>
</dbReference>
<accession>A0A7J9KGA9</accession>
<dbReference type="Gene3D" id="1.20.58.1040">
    <property type="match status" value="1"/>
</dbReference>
<dbReference type="EMBL" id="JABFAE010416180">
    <property type="protein sequence ID" value="MBA0845493.1"/>
    <property type="molecule type" value="Genomic_DNA"/>
</dbReference>
<organism evidence="5 6">
    <name type="scientific">Gossypium armourianum</name>
    <dbReference type="NCBI Taxonomy" id="34283"/>
    <lineage>
        <taxon>Eukaryota</taxon>
        <taxon>Viridiplantae</taxon>
        <taxon>Streptophyta</taxon>
        <taxon>Embryophyta</taxon>
        <taxon>Tracheophyta</taxon>
        <taxon>Spermatophyta</taxon>
        <taxon>Magnoliopsida</taxon>
        <taxon>eudicotyledons</taxon>
        <taxon>Gunneridae</taxon>
        <taxon>Pentapetalae</taxon>
        <taxon>rosids</taxon>
        <taxon>malvids</taxon>
        <taxon>Malvales</taxon>
        <taxon>Malvaceae</taxon>
        <taxon>Malvoideae</taxon>
        <taxon>Gossypium</taxon>
    </lineage>
</organism>
<dbReference type="InterPro" id="IPR012946">
    <property type="entry name" value="X8"/>
</dbReference>
<keyword evidence="2" id="KW-0325">Glycoprotein</keyword>
<dbReference type="AlphaFoldDB" id="A0A7J9KGA9"/>
<proteinExistence type="predicted"/>
<protein>
    <recommendedName>
        <fullName evidence="4">X8 domain-containing protein</fullName>
    </recommendedName>
</protein>
<evidence type="ECO:0000259" key="4">
    <source>
        <dbReference type="SMART" id="SM00768"/>
    </source>
</evidence>
<dbReference type="PANTHER" id="PTHR31044">
    <property type="entry name" value="BETA-1,3 GLUCANASE"/>
    <property type="match status" value="1"/>
</dbReference>